<protein>
    <submittedName>
        <fullName evidence="1">Uncharacterized protein</fullName>
    </submittedName>
</protein>
<gene>
    <name evidence="1" type="ORF">LCGC14_2553320</name>
</gene>
<sequence length="58" mass="6577">MAEQPKTNLYTCWCGKPRNLELHFCKEHGFLEDKLKQAQAEVLAAVKAALAPHLDKLQ</sequence>
<proteinExistence type="predicted"/>
<dbReference type="AlphaFoldDB" id="A0A0F9AMW1"/>
<dbReference type="EMBL" id="LAZR01041959">
    <property type="protein sequence ID" value="KKL10690.1"/>
    <property type="molecule type" value="Genomic_DNA"/>
</dbReference>
<name>A0A0F9AMW1_9ZZZZ</name>
<accession>A0A0F9AMW1</accession>
<organism evidence="1">
    <name type="scientific">marine sediment metagenome</name>
    <dbReference type="NCBI Taxonomy" id="412755"/>
    <lineage>
        <taxon>unclassified sequences</taxon>
        <taxon>metagenomes</taxon>
        <taxon>ecological metagenomes</taxon>
    </lineage>
</organism>
<reference evidence="1" key="1">
    <citation type="journal article" date="2015" name="Nature">
        <title>Complex archaea that bridge the gap between prokaryotes and eukaryotes.</title>
        <authorList>
            <person name="Spang A."/>
            <person name="Saw J.H."/>
            <person name="Jorgensen S.L."/>
            <person name="Zaremba-Niedzwiedzka K."/>
            <person name="Martijn J."/>
            <person name="Lind A.E."/>
            <person name="van Eijk R."/>
            <person name="Schleper C."/>
            <person name="Guy L."/>
            <person name="Ettema T.J."/>
        </authorList>
    </citation>
    <scope>NUCLEOTIDE SEQUENCE</scope>
</reference>
<evidence type="ECO:0000313" key="1">
    <source>
        <dbReference type="EMBL" id="KKL10690.1"/>
    </source>
</evidence>
<feature type="non-terminal residue" evidence="1">
    <location>
        <position position="58"/>
    </location>
</feature>
<comment type="caution">
    <text evidence="1">The sequence shown here is derived from an EMBL/GenBank/DDBJ whole genome shotgun (WGS) entry which is preliminary data.</text>
</comment>